<dbReference type="FunFam" id="1.20.1250.20:FF:000413">
    <property type="entry name" value="Karmoisin, isoform B"/>
    <property type="match status" value="1"/>
</dbReference>
<reference evidence="3" key="1">
    <citation type="journal article" date="2023" name="Genome Biol. Evol.">
        <title>Long-read-based Genome Assembly of Drosophila gunungcola Reveals Fewer Chemosensory Genes in Flower-breeding Species.</title>
        <authorList>
            <person name="Negi A."/>
            <person name="Liao B.Y."/>
            <person name="Yeh S.D."/>
        </authorList>
    </citation>
    <scope>NUCLEOTIDE SEQUENCE</scope>
    <source>
        <strain evidence="3">Sukarami</strain>
    </source>
</reference>
<dbReference type="InterPro" id="IPR050327">
    <property type="entry name" value="Proton-linked_MCT"/>
</dbReference>
<proteinExistence type="predicted"/>
<gene>
    <name evidence="3" type="ORF">M5D96_000207</name>
</gene>
<feature type="transmembrane region" description="Helical" evidence="2">
    <location>
        <begin position="250"/>
        <end position="275"/>
    </location>
</feature>
<organism evidence="3 4">
    <name type="scientific">Drosophila gunungcola</name>
    <name type="common">fruit fly</name>
    <dbReference type="NCBI Taxonomy" id="103775"/>
    <lineage>
        <taxon>Eukaryota</taxon>
        <taxon>Metazoa</taxon>
        <taxon>Ecdysozoa</taxon>
        <taxon>Arthropoda</taxon>
        <taxon>Hexapoda</taxon>
        <taxon>Insecta</taxon>
        <taxon>Pterygota</taxon>
        <taxon>Neoptera</taxon>
        <taxon>Endopterygota</taxon>
        <taxon>Diptera</taxon>
        <taxon>Brachycera</taxon>
        <taxon>Muscomorpha</taxon>
        <taxon>Ephydroidea</taxon>
        <taxon>Drosophilidae</taxon>
        <taxon>Drosophila</taxon>
        <taxon>Sophophora</taxon>
    </lineage>
</organism>
<evidence type="ECO:0000313" key="4">
    <source>
        <dbReference type="Proteomes" id="UP001059596"/>
    </source>
</evidence>
<protein>
    <recommendedName>
        <fullName evidence="5">Monocarboxylate transporter 10</fullName>
    </recommendedName>
</protein>
<feature type="transmembrane region" description="Helical" evidence="2">
    <location>
        <begin position="459"/>
        <end position="485"/>
    </location>
</feature>
<comment type="caution">
    <text evidence="3">The sequence shown here is derived from an EMBL/GenBank/DDBJ whole genome shotgun (WGS) entry which is preliminary data.</text>
</comment>
<dbReference type="InterPro" id="IPR011701">
    <property type="entry name" value="MFS"/>
</dbReference>
<dbReference type="InterPro" id="IPR036259">
    <property type="entry name" value="MFS_trans_sf"/>
</dbReference>
<dbReference type="AlphaFoldDB" id="A0A9P9YVV2"/>
<feature type="transmembrane region" description="Helical" evidence="2">
    <location>
        <begin position="226"/>
        <end position="244"/>
    </location>
</feature>
<feature type="transmembrane region" description="Helical" evidence="2">
    <location>
        <begin position="497"/>
        <end position="519"/>
    </location>
</feature>
<dbReference type="Pfam" id="PF07690">
    <property type="entry name" value="MFS_1"/>
    <property type="match status" value="1"/>
</dbReference>
<dbReference type="SUPFAM" id="SSF103473">
    <property type="entry name" value="MFS general substrate transporter"/>
    <property type="match status" value="1"/>
</dbReference>
<dbReference type="PANTHER" id="PTHR11360:SF312">
    <property type="entry name" value="KARMOISIN, ISOFORM B"/>
    <property type="match status" value="1"/>
</dbReference>
<feature type="transmembrane region" description="Helical" evidence="2">
    <location>
        <begin position="77"/>
        <end position="100"/>
    </location>
</feature>
<dbReference type="GO" id="GO:0022857">
    <property type="term" value="F:transmembrane transporter activity"/>
    <property type="evidence" value="ECO:0007669"/>
    <property type="project" value="InterPro"/>
</dbReference>
<feature type="transmembrane region" description="Helical" evidence="2">
    <location>
        <begin position="436"/>
        <end position="453"/>
    </location>
</feature>
<evidence type="ECO:0000313" key="3">
    <source>
        <dbReference type="EMBL" id="KAI8044058.1"/>
    </source>
</evidence>
<dbReference type="FunFam" id="1.20.1250.20:FF:000454">
    <property type="entry name" value="Karmoisin, isoform B"/>
    <property type="match status" value="1"/>
</dbReference>
<evidence type="ECO:0000256" key="1">
    <source>
        <dbReference type="SAM" id="MobiDB-lite"/>
    </source>
</evidence>
<feature type="transmembrane region" description="Helical" evidence="2">
    <location>
        <begin position="282"/>
        <end position="300"/>
    </location>
</feature>
<keyword evidence="4" id="KW-1185">Reference proteome</keyword>
<feature type="transmembrane region" description="Helical" evidence="2">
    <location>
        <begin position="320"/>
        <end position="338"/>
    </location>
</feature>
<dbReference type="PANTHER" id="PTHR11360">
    <property type="entry name" value="MONOCARBOXYLATE TRANSPORTER"/>
    <property type="match status" value="1"/>
</dbReference>
<feature type="region of interest" description="Disordered" evidence="1">
    <location>
        <begin position="574"/>
        <end position="695"/>
    </location>
</feature>
<keyword evidence="2" id="KW-0472">Membrane</keyword>
<keyword evidence="2" id="KW-0812">Transmembrane</keyword>
<evidence type="ECO:0008006" key="5">
    <source>
        <dbReference type="Google" id="ProtNLM"/>
    </source>
</evidence>
<feature type="transmembrane region" description="Helical" evidence="2">
    <location>
        <begin position="199"/>
        <end position="219"/>
    </location>
</feature>
<feature type="transmembrane region" description="Helical" evidence="2">
    <location>
        <begin position="406"/>
        <end position="424"/>
    </location>
</feature>
<keyword evidence="2" id="KW-1133">Transmembrane helix</keyword>
<dbReference type="Proteomes" id="UP001059596">
    <property type="component" value="Chromosome 3R"/>
</dbReference>
<name>A0A9P9YVV2_9MUSC</name>
<sequence>MAENEPLNEQQGQVNGRILPANGHTAPLTNGQVHANGKNPTVAAQNGHANGNGTHIEAPCCRDIHGKEPPDGGARAWLVMVSAFLCNGIIFGFINTYGVIHSLLSDRLTKLGDPEASSKADAMRCHLSSGLPLTGCEESIVGGIDIDCLPFAEIAENYSAHVGEKYVPPHGPIPQLAIVAIVAVSQRTPNKYPRSIQTLIGSLAIGTTFLFSTVAGCLTDKIGLRLTTFAGGVLTTGGLLLSSFCTENIGALYFTYGIMFGLGAALAYTPTLAILGHYFKRYLGKVSGFVTAGSSVFTVILPPCLDKLLGSYGLEGTLRIMSLVSAFIILCSFVYKPLHPPPEPPKKKPGRSRINLFLRSIVNVEIWKRKRFVIWALCVPLALFGYFVPYVHMMQFVKTTFPGEDVNLPVMCIGITSGIGRLIFGVIADMPGVNRMYLQQLSLVSIGLVTLLLPLTNSYVVLVSFTLVMGLFDGCFISLLGPIAYEICGPSGATQAIGFLLGLSSIPLTVGPPVAGMIFDSTNSYTLPLILAGLPPLVGSSLLFLIKCVKEEEKGVSAPRAVVMANGDIEIAGNGHYRSDGSKSSAPLMGASNRGSHGPGDATPRIQSNGHVDSGTGAYPDSPWPSPTRISDSAACDHPSSSLHTNPGAHAPPSCSHTALLGGGSSYSYSSSSSPSMSLPLTDDPKRRRYTYSIY</sequence>
<dbReference type="Gene3D" id="1.20.1250.20">
    <property type="entry name" value="MFS general substrate transporter like domains"/>
    <property type="match status" value="2"/>
</dbReference>
<dbReference type="EMBL" id="JAMKOV010000001">
    <property type="protein sequence ID" value="KAI8044058.1"/>
    <property type="molecule type" value="Genomic_DNA"/>
</dbReference>
<feature type="transmembrane region" description="Helical" evidence="2">
    <location>
        <begin position="525"/>
        <end position="546"/>
    </location>
</feature>
<feature type="transmembrane region" description="Helical" evidence="2">
    <location>
        <begin position="372"/>
        <end position="394"/>
    </location>
</feature>
<feature type="compositionally biased region" description="Low complexity" evidence="1">
    <location>
        <begin position="666"/>
        <end position="681"/>
    </location>
</feature>
<accession>A0A9P9YVV2</accession>
<evidence type="ECO:0000256" key="2">
    <source>
        <dbReference type="SAM" id="Phobius"/>
    </source>
</evidence>